<dbReference type="EMBL" id="LAZR01064446">
    <property type="protein sequence ID" value="KKK57504.1"/>
    <property type="molecule type" value="Genomic_DNA"/>
</dbReference>
<name>A0A0F8YTS7_9ZZZZ</name>
<organism evidence="1">
    <name type="scientific">marine sediment metagenome</name>
    <dbReference type="NCBI Taxonomy" id="412755"/>
    <lineage>
        <taxon>unclassified sequences</taxon>
        <taxon>metagenomes</taxon>
        <taxon>ecological metagenomes</taxon>
    </lineage>
</organism>
<accession>A0A0F8YTS7</accession>
<protein>
    <recommendedName>
        <fullName evidence="2">SprT-like domain-containing protein</fullName>
    </recommendedName>
</protein>
<comment type="caution">
    <text evidence="1">The sequence shown here is derived from an EMBL/GenBank/DDBJ whole genome shotgun (WGS) entry which is preliminary data.</text>
</comment>
<evidence type="ECO:0008006" key="2">
    <source>
        <dbReference type="Google" id="ProtNLM"/>
    </source>
</evidence>
<proteinExistence type="predicted"/>
<reference evidence="1" key="1">
    <citation type="journal article" date="2015" name="Nature">
        <title>Complex archaea that bridge the gap between prokaryotes and eukaryotes.</title>
        <authorList>
            <person name="Spang A."/>
            <person name="Saw J.H."/>
            <person name="Jorgensen S.L."/>
            <person name="Zaremba-Niedzwiedzka K."/>
            <person name="Martijn J."/>
            <person name="Lind A.E."/>
            <person name="van Eijk R."/>
            <person name="Schleper C."/>
            <person name="Guy L."/>
            <person name="Ettema T.J."/>
        </authorList>
    </citation>
    <scope>NUCLEOTIDE SEQUENCE</scope>
</reference>
<sequence>MKRVLHSPEDRDEIFERFFAYLEEWKIRLVLREWDITLHLEKEAFADKDGGGSGASTQARPKYHEATITLHLPDDTTWTDDEIEDTAIHELMHVLVST</sequence>
<evidence type="ECO:0000313" key="1">
    <source>
        <dbReference type="EMBL" id="KKK57504.1"/>
    </source>
</evidence>
<gene>
    <name evidence="1" type="ORF">LCGC14_3053810</name>
</gene>
<dbReference type="AlphaFoldDB" id="A0A0F8YTS7"/>
<feature type="non-terminal residue" evidence="1">
    <location>
        <position position="98"/>
    </location>
</feature>